<dbReference type="Gene3D" id="1.25.40.290">
    <property type="entry name" value="ARM repeat domains"/>
    <property type="match status" value="1"/>
</dbReference>
<comment type="caution">
    <text evidence="1">The sequence shown here is derived from an EMBL/GenBank/DDBJ whole genome shotgun (WGS) entry which is preliminary data.</text>
</comment>
<dbReference type="EMBL" id="JAMKFE010000003">
    <property type="protein sequence ID" value="MCM5679189.1"/>
    <property type="molecule type" value="Genomic_DNA"/>
</dbReference>
<evidence type="ECO:0000313" key="1">
    <source>
        <dbReference type="EMBL" id="MCM5679189.1"/>
    </source>
</evidence>
<organism evidence="1 2">
    <name type="scientific">Caldimonas mangrovi</name>
    <dbReference type="NCBI Taxonomy" id="2944811"/>
    <lineage>
        <taxon>Bacteria</taxon>
        <taxon>Pseudomonadati</taxon>
        <taxon>Pseudomonadota</taxon>
        <taxon>Betaproteobacteria</taxon>
        <taxon>Burkholderiales</taxon>
        <taxon>Sphaerotilaceae</taxon>
        <taxon>Caldimonas</taxon>
    </lineage>
</organism>
<dbReference type="RefSeq" id="WP_251777391.1">
    <property type="nucleotide sequence ID" value="NZ_JAMKFE010000003.1"/>
</dbReference>
<keyword evidence="2" id="KW-1185">Reference proteome</keyword>
<evidence type="ECO:0000313" key="2">
    <source>
        <dbReference type="Proteomes" id="UP001165541"/>
    </source>
</evidence>
<dbReference type="InterPro" id="IPR016024">
    <property type="entry name" value="ARM-type_fold"/>
</dbReference>
<dbReference type="Proteomes" id="UP001165541">
    <property type="component" value="Unassembled WGS sequence"/>
</dbReference>
<sequence length="377" mass="41389">MNEDTAAPLLKDGFNVATVEWIARSIAAVHRPFPSKRFVADCLDGFDALSLMARVGRVAQGLVRHLPAPFEQAVAVLQQAMGEPGAPSREVQGMAAFRHAPHLQFVADAGIGHPEAALDALAWMTRHFSGEFAVRPFLQRDPTSTLACMQRWCTHDDPRVRRLASEGSRPLLPWARRVSHLVDDPSLTVPLIDALAGDADEVVRRSAANHLNDISRLDPALAVEVARGWIGRGWPDGERTVNRGLRTLIKQGHPQALALLGFAVDDAFVIDGPELDRWRVPIGGRLALRFALRRTDATPAAACVDYAVCYASANGAARRKVFKGEVRQVEPGRTESFEFVRDFVVRTTRRLYPGAHRVEVLVNGRVLGAADFQLTET</sequence>
<name>A0ABT0YLF1_9BURK</name>
<protein>
    <submittedName>
        <fullName evidence="1">DNA alkylation repair protein</fullName>
    </submittedName>
</protein>
<gene>
    <name evidence="1" type="ORF">M8A51_06550</name>
</gene>
<proteinExistence type="predicted"/>
<accession>A0ABT0YLF1</accession>
<dbReference type="SUPFAM" id="SSF48371">
    <property type="entry name" value="ARM repeat"/>
    <property type="match status" value="1"/>
</dbReference>
<reference evidence="1" key="1">
    <citation type="submission" date="2022-05" db="EMBL/GenBank/DDBJ databases">
        <title>Schlegelella sp. nov., isolated from mangrove soil.</title>
        <authorList>
            <person name="Liu Y."/>
            <person name="Ge X."/>
            <person name="Liu W."/>
        </authorList>
    </citation>
    <scope>NUCLEOTIDE SEQUENCE</scope>
    <source>
        <strain evidence="1">S2-27</strain>
    </source>
</reference>